<sequence length="139" mass="15332">GLIKQHYAKMAGNIRSVPGIGPRSVSMLIIATDGFGMFENYKQVISYFGLAPRIYESGTSVKGKRHICKMGMGQIRKVLYMAATSAIKCNKGCKDLYERLRAKGKPHRVALIEAVNKLIKQVFAIAKSGEPYKAQFGYG</sequence>
<gene>
    <name evidence="2" type="ORF">H8B04_15190</name>
</gene>
<protein>
    <submittedName>
        <fullName evidence="2">IS110 family transposase</fullName>
    </submittedName>
</protein>
<organism evidence="2 3">
    <name type="scientific">Sphingobacterium litopenaei</name>
    <dbReference type="NCBI Taxonomy" id="2763500"/>
    <lineage>
        <taxon>Bacteria</taxon>
        <taxon>Pseudomonadati</taxon>
        <taxon>Bacteroidota</taxon>
        <taxon>Sphingobacteriia</taxon>
        <taxon>Sphingobacteriales</taxon>
        <taxon>Sphingobacteriaceae</taxon>
        <taxon>Sphingobacterium</taxon>
    </lineage>
</organism>
<dbReference type="EMBL" id="JACOIJ010000043">
    <property type="protein sequence ID" value="MBD1430882.1"/>
    <property type="molecule type" value="Genomic_DNA"/>
</dbReference>
<reference evidence="2 3" key="1">
    <citation type="submission" date="2020-08" db="EMBL/GenBank/DDBJ databases">
        <title>Sphingobacterium sp. DN04309 isolated from aquaculture water.</title>
        <authorList>
            <person name="Zhang M."/>
        </authorList>
    </citation>
    <scope>NUCLEOTIDE SEQUENCE [LARGE SCALE GENOMIC DNA]</scope>
    <source>
        <strain evidence="2 3">DN04309</strain>
    </source>
</reference>
<dbReference type="PANTHER" id="PTHR33055">
    <property type="entry name" value="TRANSPOSASE FOR INSERTION SEQUENCE ELEMENT IS1111A"/>
    <property type="match status" value="1"/>
</dbReference>
<dbReference type="Proteomes" id="UP000651271">
    <property type="component" value="Unassembled WGS sequence"/>
</dbReference>
<proteinExistence type="predicted"/>
<evidence type="ECO:0000313" key="2">
    <source>
        <dbReference type="EMBL" id="MBD1430882.1"/>
    </source>
</evidence>
<dbReference type="Pfam" id="PF02371">
    <property type="entry name" value="Transposase_20"/>
    <property type="match status" value="1"/>
</dbReference>
<name>A0ABR7YHW7_9SPHI</name>
<dbReference type="RefSeq" id="WP_190302883.1">
    <property type="nucleotide sequence ID" value="NZ_JACOIJ010000043.1"/>
</dbReference>
<comment type="caution">
    <text evidence="2">The sequence shown here is derived from an EMBL/GenBank/DDBJ whole genome shotgun (WGS) entry which is preliminary data.</text>
</comment>
<evidence type="ECO:0000259" key="1">
    <source>
        <dbReference type="Pfam" id="PF02371"/>
    </source>
</evidence>
<accession>A0ABR7YHW7</accession>
<dbReference type="PANTHER" id="PTHR33055:SF3">
    <property type="entry name" value="PUTATIVE TRANSPOSASE FOR IS117-RELATED"/>
    <property type="match status" value="1"/>
</dbReference>
<dbReference type="InterPro" id="IPR003346">
    <property type="entry name" value="Transposase_20"/>
</dbReference>
<dbReference type="InterPro" id="IPR047650">
    <property type="entry name" value="Transpos_IS110"/>
</dbReference>
<keyword evidence="3" id="KW-1185">Reference proteome</keyword>
<feature type="non-terminal residue" evidence="2">
    <location>
        <position position="1"/>
    </location>
</feature>
<evidence type="ECO:0000313" key="3">
    <source>
        <dbReference type="Proteomes" id="UP000651271"/>
    </source>
</evidence>
<feature type="domain" description="Transposase IS116/IS110/IS902 C-terminal" evidence="1">
    <location>
        <begin position="13"/>
        <end position="98"/>
    </location>
</feature>